<dbReference type="GO" id="GO:0000976">
    <property type="term" value="F:transcription cis-regulatory region binding"/>
    <property type="evidence" value="ECO:0007669"/>
    <property type="project" value="TreeGrafter"/>
</dbReference>
<evidence type="ECO:0000256" key="2">
    <source>
        <dbReference type="ARBA" id="ARBA00023012"/>
    </source>
</evidence>
<name>A0A919MMQ4_9ACTN</name>
<evidence type="ECO:0000256" key="3">
    <source>
        <dbReference type="ARBA" id="ARBA00023015"/>
    </source>
</evidence>
<keyword evidence="5" id="KW-0804">Transcription</keyword>
<keyword evidence="1 6" id="KW-0597">Phosphoprotein</keyword>
<dbReference type="PANTHER" id="PTHR48111">
    <property type="entry name" value="REGULATOR OF RPOS"/>
    <property type="match status" value="1"/>
</dbReference>
<dbReference type="SMART" id="SM00448">
    <property type="entry name" value="REC"/>
    <property type="match status" value="1"/>
</dbReference>
<keyword evidence="2" id="KW-0902">Two-component regulatory system</keyword>
<dbReference type="SMART" id="SM00862">
    <property type="entry name" value="Trans_reg_C"/>
    <property type="match status" value="1"/>
</dbReference>
<sequence>MGWPRVLTLCLMGADMTGNARILVVDDQPTIVDLLATVLTGHGFAVDTAGTAAQAVAKAAEQRPDLVLLDVSLPDGDGMDVRRRLGAEGDDTGVVFLSARDTRDDLVAELAYGGEDWITKPFDVEVLLARVHAVLRRLADAPGNRVLRYADVELDQETGEVQRAGEPVALPPRERELLRQLLRDPGRVLSHRRILAEVGADDPDGGPEAVDRLVGSLRRELERLGPPLIVTHPGFGYALRAALP</sequence>
<dbReference type="InterPro" id="IPR016032">
    <property type="entry name" value="Sig_transdc_resp-reg_C-effctor"/>
</dbReference>
<dbReference type="InterPro" id="IPR011006">
    <property type="entry name" value="CheY-like_superfamily"/>
</dbReference>
<dbReference type="Proteomes" id="UP000647172">
    <property type="component" value="Unassembled WGS sequence"/>
</dbReference>
<keyword evidence="3" id="KW-0805">Transcription regulation</keyword>
<comment type="caution">
    <text evidence="10">The sequence shown here is derived from an EMBL/GenBank/DDBJ whole genome shotgun (WGS) entry which is preliminary data.</text>
</comment>
<reference evidence="10" key="1">
    <citation type="submission" date="2021-01" db="EMBL/GenBank/DDBJ databases">
        <title>Whole genome shotgun sequence of Actinoplanes nipponensis NBRC 14063.</title>
        <authorList>
            <person name="Komaki H."/>
            <person name="Tamura T."/>
        </authorList>
    </citation>
    <scope>NUCLEOTIDE SEQUENCE</scope>
    <source>
        <strain evidence="10">NBRC 14063</strain>
    </source>
</reference>
<dbReference type="GO" id="GO:0006355">
    <property type="term" value="P:regulation of DNA-templated transcription"/>
    <property type="evidence" value="ECO:0007669"/>
    <property type="project" value="InterPro"/>
</dbReference>
<dbReference type="PROSITE" id="PS51755">
    <property type="entry name" value="OMPR_PHOB"/>
    <property type="match status" value="1"/>
</dbReference>
<feature type="domain" description="Response regulatory" evidence="8">
    <location>
        <begin position="21"/>
        <end position="135"/>
    </location>
</feature>
<evidence type="ECO:0000256" key="1">
    <source>
        <dbReference type="ARBA" id="ARBA00022553"/>
    </source>
</evidence>
<protein>
    <submittedName>
        <fullName evidence="10">DNA-binding response regulator</fullName>
    </submittedName>
</protein>
<dbReference type="PROSITE" id="PS50110">
    <property type="entry name" value="RESPONSE_REGULATORY"/>
    <property type="match status" value="1"/>
</dbReference>
<dbReference type="Gene3D" id="1.10.10.10">
    <property type="entry name" value="Winged helix-like DNA-binding domain superfamily/Winged helix DNA-binding domain"/>
    <property type="match status" value="1"/>
</dbReference>
<evidence type="ECO:0000256" key="4">
    <source>
        <dbReference type="ARBA" id="ARBA00023125"/>
    </source>
</evidence>
<dbReference type="SUPFAM" id="SSF52172">
    <property type="entry name" value="CheY-like"/>
    <property type="match status" value="1"/>
</dbReference>
<keyword evidence="4 7" id="KW-0238">DNA-binding</keyword>
<dbReference type="SUPFAM" id="SSF46894">
    <property type="entry name" value="C-terminal effector domain of the bipartite response regulators"/>
    <property type="match status" value="1"/>
</dbReference>
<feature type="DNA-binding region" description="OmpR/PhoB-type" evidence="7">
    <location>
        <begin position="144"/>
        <end position="241"/>
    </location>
</feature>
<dbReference type="InterPro" id="IPR001789">
    <property type="entry name" value="Sig_transdc_resp-reg_receiver"/>
</dbReference>
<dbReference type="GO" id="GO:0005829">
    <property type="term" value="C:cytosol"/>
    <property type="evidence" value="ECO:0007669"/>
    <property type="project" value="TreeGrafter"/>
</dbReference>
<dbReference type="Pfam" id="PF00072">
    <property type="entry name" value="Response_reg"/>
    <property type="match status" value="1"/>
</dbReference>
<evidence type="ECO:0000256" key="7">
    <source>
        <dbReference type="PROSITE-ProRule" id="PRU01091"/>
    </source>
</evidence>
<evidence type="ECO:0000256" key="6">
    <source>
        <dbReference type="PROSITE-ProRule" id="PRU00169"/>
    </source>
</evidence>
<dbReference type="InterPro" id="IPR036388">
    <property type="entry name" value="WH-like_DNA-bd_sf"/>
</dbReference>
<dbReference type="Pfam" id="PF00486">
    <property type="entry name" value="Trans_reg_C"/>
    <property type="match status" value="1"/>
</dbReference>
<evidence type="ECO:0000313" key="10">
    <source>
        <dbReference type="EMBL" id="GIE50781.1"/>
    </source>
</evidence>
<dbReference type="InterPro" id="IPR001867">
    <property type="entry name" value="OmpR/PhoB-type_DNA-bd"/>
</dbReference>
<dbReference type="GO" id="GO:0032993">
    <property type="term" value="C:protein-DNA complex"/>
    <property type="evidence" value="ECO:0007669"/>
    <property type="project" value="TreeGrafter"/>
</dbReference>
<dbReference type="InterPro" id="IPR039420">
    <property type="entry name" value="WalR-like"/>
</dbReference>
<feature type="domain" description="OmpR/PhoB-type" evidence="9">
    <location>
        <begin position="144"/>
        <end position="241"/>
    </location>
</feature>
<gene>
    <name evidence="10" type="ORF">Ani05nite_43150</name>
</gene>
<dbReference type="EMBL" id="BOMQ01000052">
    <property type="protein sequence ID" value="GIE50781.1"/>
    <property type="molecule type" value="Genomic_DNA"/>
</dbReference>
<proteinExistence type="predicted"/>
<evidence type="ECO:0000259" key="9">
    <source>
        <dbReference type="PROSITE" id="PS51755"/>
    </source>
</evidence>
<dbReference type="CDD" id="cd00383">
    <property type="entry name" value="trans_reg_C"/>
    <property type="match status" value="1"/>
</dbReference>
<dbReference type="AlphaFoldDB" id="A0A919MMQ4"/>
<feature type="modified residue" description="4-aspartylphosphate" evidence="6">
    <location>
        <position position="70"/>
    </location>
</feature>
<dbReference type="PANTHER" id="PTHR48111:SF1">
    <property type="entry name" value="TWO-COMPONENT RESPONSE REGULATOR ORR33"/>
    <property type="match status" value="1"/>
</dbReference>
<accession>A0A919MMQ4</accession>
<evidence type="ECO:0000259" key="8">
    <source>
        <dbReference type="PROSITE" id="PS50110"/>
    </source>
</evidence>
<organism evidence="10 11">
    <name type="scientific">Actinoplanes nipponensis</name>
    <dbReference type="NCBI Taxonomy" id="135950"/>
    <lineage>
        <taxon>Bacteria</taxon>
        <taxon>Bacillati</taxon>
        <taxon>Actinomycetota</taxon>
        <taxon>Actinomycetes</taxon>
        <taxon>Micromonosporales</taxon>
        <taxon>Micromonosporaceae</taxon>
        <taxon>Actinoplanes</taxon>
    </lineage>
</organism>
<keyword evidence="11" id="KW-1185">Reference proteome</keyword>
<evidence type="ECO:0000313" key="11">
    <source>
        <dbReference type="Proteomes" id="UP000647172"/>
    </source>
</evidence>
<evidence type="ECO:0000256" key="5">
    <source>
        <dbReference type="ARBA" id="ARBA00023163"/>
    </source>
</evidence>
<dbReference type="GO" id="GO:0000156">
    <property type="term" value="F:phosphorelay response regulator activity"/>
    <property type="evidence" value="ECO:0007669"/>
    <property type="project" value="TreeGrafter"/>
</dbReference>
<dbReference type="Gene3D" id="3.40.50.2300">
    <property type="match status" value="1"/>
</dbReference>